<organism evidence="2">
    <name type="scientific">Pseudogymnoascus destructans</name>
    <dbReference type="NCBI Taxonomy" id="655981"/>
    <lineage>
        <taxon>Eukaryota</taxon>
        <taxon>Fungi</taxon>
        <taxon>Dikarya</taxon>
        <taxon>Ascomycota</taxon>
        <taxon>Pezizomycotina</taxon>
        <taxon>Leotiomycetes</taxon>
        <taxon>Thelebolales</taxon>
        <taxon>Thelebolaceae</taxon>
        <taxon>Pseudogymnoascus</taxon>
    </lineage>
</organism>
<reference evidence="2" key="1">
    <citation type="submission" date="2016-03" db="EMBL/GenBank/DDBJ databases">
        <title>Updated assembly of Pseudogymnoascus destructans, the fungus causing white-nose syndrome of bats.</title>
        <authorList>
            <person name="Palmer J.M."/>
            <person name="Drees K.P."/>
            <person name="Foster J.T."/>
            <person name="Lindner D.L."/>
        </authorList>
    </citation>
    <scope>NUCLEOTIDE SEQUENCE [LARGE SCALE GENOMIC DNA]</scope>
    <source>
        <strain evidence="2">20631-21</strain>
    </source>
</reference>
<proteinExistence type="predicted"/>
<protein>
    <submittedName>
        <fullName evidence="2">Uncharacterized protein</fullName>
    </submittedName>
</protein>
<accession>A0A177AAH9</accession>
<sequence length="132" mass="14903">MSSDTDNRVVEESQEPSPPEYEPGTERTPPEYDLGTEQLPGYFGELSGLESILQARRNSSATLSRDDITWDLETWRQYAQIYPPSTKSWEERDAKENAFAVSSFFMGINLGKDDVIAFLIENGIVMPSFILS</sequence>
<dbReference type="VEuPathDB" id="FungiDB:GMDG_05095"/>
<dbReference type="EMBL" id="KV441394">
    <property type="protein sequence ID" value="OAF59136.1"/>
    <property type="molecule type" value="Genomic_DNA"/>
</dbReference>
<name>A0A177AAH9_9PEZI</name>
<dbReference type="Proteomes" id="UP000077154">
    <property type="component" value="Unassembled WGS sequence"/>
</dbReference>
<gene>
    <name evidence="2" type="ORF">VC83_04173</name>
</gene>
<dbReference type="GeneID" id="36287246"/>
<feature type="compositionally biased region" description="Basic and acidic residues" evidence="1">
    <location>
        <begin position="1"/>
        <end position="11"/>
    </location>
</feature>
<evidence type="ECO:0000256" key="1">
    <source>
        <dbReference type="SAM" id="MobiDB-lite"/>
    </source>
</evidence>
<dbReference type="RefSeq" id="XP_024324420.1">
    <property type="nucleotide sequence ID" value="XM_024467808.1"/>
</dbReference>
<evidence type="ECO:0000313" key="2">
    <source>
        <dbReference type="EMBL" id="OAF59136.1"/>
    </source>
</evidence>
<feature type="region of interest" description="Disordered" evidence="1">
    <location>
        <begin position="1"/>
        <end position="37"/>
    </location>
</feature>
<dbReference type="OrthoDB" id="4772757at2759"/>
<dbReference type="AlphaFoldDB" id="A0A177AAH9"/>